<dbReference type="EMBL" id="FN648087">
    <property type="protein sequence ID" value="CBJ29590.1"/>
    <property type="molecule type" value="Genomic_DNA"/>
</dbReference>
<feature type="signal peptide" evidence="2">
    <location>
        <begin position="1"/>
        <end position="22"/>
    </location>
</feature>
<protein>
    <recommendedName>
        <fullName evidence="3">Trichome birefringence-like C-terminal domain-containing protein</fullName>
    </recommendedName>
</protein>
<name>D7FL53_ECTSI</name>
<dbReference type="PANTHER" id="PTHR32285:SF48">
    <property type="entry name" value="PROTEIN TRICHOME BIREFRINGENCE-LIKE 19"/>
    <property type="match status" value="1"/>
</dbReference>
<sequence>MRVIGRLRVFGLGMMGLLSANGEGVSSRRIRRAEEPLPSIELEGLPQCYSTPAANPSNGSWPRCENGVNESPTNPDDMMNPNPKTICYQKWAELHGSEEPMPYYTWDAVECSLDNVDEEKFCHALQGRKGILLVGDSITTLMVRTLVSVLRATSEPVHSKYHLNHAHKWGACNGEVKIAFYRNDFLDTTTRRSAFWDGFCDSRNPKRNSQCEVFADDYTLEEYDTLIINSGAHPRSLDEYRDSMGTASKELTASMKRLHGDDALLIVRNTPPGHGGCSERTFDGPVDVDTALDLVASGPHQYQWGRFPEYNAMLEEAFLINATDGWKELDAYTPTLLRPDFHLGGDDNPDCLHYCIPGPIYHWVRLLYNMLLAKGYQ</sequence>
<reference evidence="4 5" key="1">
    <citation type="journal article" date="2010" name="Nature">
        <title>The Ectocarpus genome and the independent evolution of multicellularity in brown algae.</title>
        <authorList>
            <person name="Cock J.M."/>
            <person name="Sterck L."/>
            <person name="Rouze P."/>
            <person name="Scornet D."/>
            <person name="Allen A.E."/>
            <person name="Amoutzias G."/>
            <person name="Anthouard V."/>
            <person name="Artiguenave F."/>
            <person name="Aury J.M."/>
            <person name="Badger J.H."/>
            <person name="Beszteri B."/>
            <person name="Billiau K."/>
            <person name="Bonnet E."/>
            <person name="Bothwell J.H."/>
            <person name="Bowler C."/>
            <person name="Boyen C."/>
            <person name="Brownlee C."/>
            <person name="Carrano C.J."/>
            <person name="Charrier B."/>
            <person name="Cho G.Y."/>
            <person name="Coelho S.M."/>
            <person name="Collen J."/>
            <person name="Corre E."/>
            <person name="Da Silva C."/>
            <person name="Delage L."/>
            <person name="Delaroque N."/>
            <person name="Dittami S.M."/>
            <person name="Doulbeau S."/>
            <person name="Elias M."/>
            <person name="Farnham G."/>
            <person name="Gachon C.M."/>
            <person name="Gschloessl B."/>
            <person name="Heesch S."/>
            <person name="Jabbari K."/>
            <person name="Jubin C."/>
            <person name="Kawai H."/>
            <person name="Kimura K."/>
            <person name="Kloareg B."/>
            <person name="Kupper F.C."/>
            <person name="Lang D."/>
            <person name="Le Bail A."/>
            <person name="Leblanc C."/>
            <person name="Lerouge P."/>
            <person name="Lohr M."/>
            <person name="Lopez P.J."/>
            <person name="Martens C."/>
            <person name="Maumus F."/>
            <person name="Michel G."/>
            <person name="Miranda-Saavedra D."/>
            <person name="Morales J."/>
            <person name="Moreau H."/>
            <person name="Motomura T."/>
            <person name="Nagasato C."/>
            <person name="Napoli C.A."/>
            <person name="Nelson D.R."/>
            <person name="Nyvall-Collen P."/>
            <person name="Peters A.F."/>
            <person name="Pommier C."/>
            <person name="Potin P."/>
            <person name="Poulain J."/>
            <person name="Quesneville H."/>
            <person name="Read B."/>
            <person name="Rensing S.A."/>
            <person name="Ritter A."/>
            <person name="Rousvoal S."/>
            <person name="Samanta M."/>
            <person name="Samson G."/>
            <person name="Schroeder D.C."/>
            <person name="Segurens B."/>
            <person name="Strittmatter M."/>
            <person name="Tonon T."/>
            <person name="Tregear J.W."/>
            <person name="Valentin K."/>
            <person name="von Dassow P."/>
            <person name="Yamagishi T."/>
            <person name="Van de Peer Y."/>
            <person name="Wincker P."/>
        </authorList>
    </citation>
    <scope>NUCLEOTIDE SEQUENCE [LARGE SCALE GENOMIC DNA]</scope>
    <source>
        <strain evidence="5">Ec32 / CCAP1310/4</strain>
    </source>
</reference>
<dbReference type="PANTHER" id="PTHR32285">
    <property type="entry name" value="PROTEIN TRICHOME BIREFRINGENCE-LIKE 9-RELATED"/>
    <property type="match status" value="1"/>
</dbReference>
<dbReference type="AlphaFoldDB" id="D7FL53"/>
<dbReference type="GO" id="GO:0016413">
    <property type="term" value="F:O-acetyltransferase activity"/>
    <property type="evidence" value="ECO:0007669"/>
    <property type="project" value="InterPro"/>
</dbReference>
<accession>D7FL53</accession>
<feature type="chain" id="PRO_5003095311" description="Trichome birefringence-like C-terminal domain-containing protein" evidence="2">
    <location>
        <begin position="23"/>
        <end position="377"/>
    </location>
</feature>
<dbReference type="InterPro" id="IPR026057">
    <property type="entry name" value="TBL_C"/>
</dbReference>
<dbReference type="EMBL" id="FN649728">
    <property type="protein sequence ID" value="CBJ29590.1"/>
    <property type="molecule type" value="Genomic_DNA"/>
</dbReference>
<evidence type="ECO:0000313" key="5">
    <source>
        <dbReference type="Proteomes" id="UP000002630"/>
    </source>
</evidence>
<keyword evidence="2" id="KW-0732">Signal</keyword>
<comment type="similarity">
    <text evidence="1">Belongs to the PC-esterase family. TBL subfamily.</text>
</comment>
<evidence type="ECO:0000256" key="1">
    <source>
        <dbReference type="ARBA" id="ARBA00007727"/>
    </source>
</evidence>
<dbReference type="OrthoDB" id="44734at2759"/>
<gene>
    <name evidence="4" type="ORF">Esi_0153_0074</name>
</gene>
<proteinExistence type="inferred from homology"/>
<keyword evidence="5" id="KW-1185">Reference proteome</keyword>
<evidence type="ECO:0000313" key="4">
    <source>
        <dbReference type="EMBL" id="CBJ29590.1"/>
    </source>
</evidence>
<dbReference type="InParanoid" id="D7FL53"/>
<evidence type="ECO:0000259" key="3">
    <source>
        <dbReference type="Pfam" id="PF13839"/>
    </source>
</evidence>
<evidence type="ECO:0000256" key="2">
    <source>
        <dbReference type="SAM" id="SignalP"/>
    </source>
</evidence>
<feature type="domain" description="Trichome birefringence-like C-terminal" evidence="3">
    <location>
        <begin position="115"/>
        <end position="237"/>
    </location>
</feature>
<dbReference type="Pfam" id="PF13839">
    <property type="entry name" value="PC-Esterase"/>
    <property type="match status" value="1"/>
</dbReference>
<dbReference type="OMA" id="IGHPFCD"/>
<organism evidence="4 5">
    <name type="scientific">Ectocarpus siliculosus</name>
    <name type="common">Brown alga</name>
    <name type="synonym">Conferva siliculosa</name>
    <dbReference type="NCBI Taxonomy" id="2880"/>
    <lineage>
        <taxon>Eukaryota</taxon>
        <taxon>Sar</taxon>
        <taxon>Stramenopiles</taxon>
        <taxon>Ochrophyta</taxon>
        <taxon>PX clade</taxon>
        <taxon>Phaeophyceae</taxon>
        <taxon>Ectocarpales</taxon>
        <taxon>Ectocarpaceae</taxon>
        <taxon>Ectocarpus</taxon>
    </lineage>
</organism>
<dbReference type="Proteomes" id="UP000002630">
    <property type="component" value="Linkage Group LG03"/>
</dbReference>
<dbReference type="InterPro" id="IPR029962">
    <property type="entry name" value="TBL"/>
</dbReference>